<dbReference type="AlphaFoldDB" id="A0A172Z9V6"/>
<protein>
    <submittedName>
        <fullName evidence="1">Uncharacterized protein</fullName>
    </submittedName>
</protein>
<accession>A0A172Z9V6</accession>
<sequence length="483" mass="53113">MYPTSNYPARYNQVLAQPPAITGAQQPATAPVVSFPQWLYQQSISKRSLDTLAQKGQSGTADEQALAQLFQNNLGKGPISLKTPPTLNSPHAVYEANVMVNGAKVTIRGSFSVDANYGFELHALGTHDGPSGKYVGIKLPTVQPLPSPNAMGSSSQRPQGARTGLNQALINQNRCPAELDHRQNDVGATQRESSWAVKTLENISPAQTKLFLTHIYNLIATTHNYKQVYDTHLRQTPGMTTATHAAQMARFSHADAVKKDINEGVKRREPATQLIKRLLDTLDFKQMIDLTGALLELTNPGLHHAMREQPFFTDRGRTMRRQDQVRDSSLFNRHAGIADELHRRSSTENFFKQGIVHAKADFMRAPESSTARQFSKNGVPFIGGASGSMQFILQALEMQKSQAQRTPVERAQVETLLLTHTAVMVAGGHHSIVEALLPGRKFGYFSDLPDPLKGKNGYRDFMQAIDARLAALNMNGGVRLSAN</sequence>
<reference evidence="1 2" key="1">
    <citation type="submission" date="2016-05" db="EMBL/GenBank/DDBJ databases">
        <title>Complete genome sequence of Pseudomonas antarctica PAMC 27494.</title>
        <authorList>
            <person name="Lee J."/>
        </authorList>
    </citation>
    <scope>NUCLEOTIDE SEQUENCE [LARGE SCALE GENOMIC DNA]</scope>
    <source>
        <strain evidence="1 2">PAMC 27494</strain>
        <plasmid evidence="2">Plasmid pp27494_1</plasmid>
    </source>
</reference>
<organism evidence="1 2">
    <name type="scientific">Pseudomonas antarctica</name>
    <dbReference type="NCBI Taxonomy" id="219572"/>
    <lineage>
        <taxon>Bacteria</taxon>
        <taxon>Pseudomonadati</taxon>
        <taxon>Pseudomonadota</taxon>
        <taxon>Gammaproteobacteria</taxon>
        <taxon>Pseudomonadales</taxon>
        <taxon>Pseudomonadaceae</taxon>
        <taxon>Pseudomonas</taxon>
    </lineage>
</organism>
<name>A0A172Z9V6_9PSED</name>
<keyword evidence="1" id="KW-0614">Plasmid</keyword>
<evidence type="ECO:0000313" key="1">
    <source>
        <dbReference type="EMBL" id="ANF89284.1"/>
    </source>
</evidence>
<evidence type="ECO:0000313" key="2">
    <source>
        <dbReference type="Proteomes" id="UP000077829"/>
    </source>
</evidence>
<gene>
    <name evidence="1" type="ORF">A7J50_5968</name>
</gene>
<dbReference type="PATRIC" id="fig|219572.3.peg.6124"/>
<geneLocation type="plasmid" evidence="2">
    <name>pp27494_1</name>
</geneLocation>
<dbReference type="Proteomes" id="UP000077829">
    <property type="component" value="Plasmid pP27494_1"/>
</dbReference>
<dbReference type="KEGG" id="panr:A7J50_5968"/>
<dbReference type="RefSeq" id="WP_064455105.1">
    <property type="nucleotide sequence ID" value="NZ_CP015601.1"/>
</dbReference>
<dbReference type="EMBL" id="CP015601">
    <property type="protein sequence ID" value="ANF89284.1"/>
    <property type="molecule type" value="Genomic_DNA"/>
</dbReference>
<proteinExistence type="predicted"/>